<accession>A0ABQ9WB36</accession>
<dbReference type="PANTHER" id="PTHR44227">
    <property type="match status" value="1"/>
</dbReference>
<evidence type="ECO:0000313" key="4">
    <source>
        <dbReference type="EMBL" id="KAK2118831.1"/>
    </source>
</evidence>
<proteinExistence type="predicted"/>
<keyword evidence="2" id="KW-0802">TPR repeat</keyword>
<dbReference type="EMBL" id="JASSZA010000001">
    <property type="protein sequence ID" value="KAK2118831.1"/>
    <property type="molecule type" value="Genomic_DNA"/>
</dbReference>
<evidence type="ECO:0000256" key="2">
    <source>
        <dbReference type="ARBA" id="ARBA00022803"/>
    </source>
</evidence>
<feature type="region of interest" description="Disordered" evidence="3">
    <location>
        <begin position="141"/>
        <end position="163"/>
    </location>
</feature>
<comment type="caution">
    <text evidence="4">The sequence shown here is derived from an EMBL/GenBank/DDBJ whole genome shotgun (WGS) entry which is preliminary data.</text>
</comment>
<evidence type="ECO:0000313" key="5">
    <source>
        <dbReference type="Proteomes" id="UP001266305"/>
    </source>
</evidence>
<gene>
    <name evidence="4" type="primary">TMTC4</name>
    <name evidence="4" type="ORF">P7K49_000217</name>
</gene>
<sequence length="163" mass="18128">MAELDADLDHILPSPVLPPFWAKLVVGLVAIVCFARSYDGDFVFDDSEAIVNNKDLQAETPLGDLWHHDFWGSRLSSNTSHKSYRPLTVLTFRSKMQLKNNPPPLVREPLALSGCIHLTKVLVHTCCLGAFKHLCSDVPQKHGSDELEPPAAEKQSEEEFLPA</sequence>
<protein>
    <submittedName>
        <fullName evidence="4">Protein O-mannosyl-transferase tmtc4</fullName>
    </submittedName>
</protein>
<keyword evidence="5" id="KW-1185">Reference proteome</keyword>
<evidence type="ECO:0000256" key="3">
    <source>
        <dbReference type="SAM" id="MobiDB-lite"/>
    </source>
</evidence>
<keyword evidence="1" id="KW-0677">Repeat</keyword>
<name>A0ABQ9WB36_SAGOE</name>
<organism evidence="4 5">
    <name type="scientific">Saguinus oedipus</name>
    <name type="common">Cotton-top tamarin</name>
    <name type="synonym">Oedipomidas oedipus</name>
    <dbReference type="NCBI Taxonomy" id="9490"/>
    <lineage>
        <taxon>Eukaryota</taxon>
        <taxon>Metazoa</taxon>
        <taxon>Chordata</taxon>
        <taxon>Craniata</taxon>
        <taxon>Vertebrata</taxon>
        <taxon>Euteleostomi</taxon>
        <taxon>Mammalia</taxon>
        <taxon>Eutheria</taxon>
        <taxon>Euarchontoglires</taxon>
        <taxon>Primates</taxon>
        <taxon>Haplorrhini</taxon>
        <taxon>Platyrrhini</taxon>
        <taxon>Cebidae</taxon>
        <taxon>Callitrichinae</taxon>
        <taxon>Saguinus</taxon>
    </lineage>
</organism>
<dbReference type="InterPro" id="IPR052346">
    <property type="entry name" value="O-mannosyl-transferase_TMTC"/>
</dbReference>
<dbReference type="Proteomes" id="UP001266305">
    <property type="component" value="Unassembled WGS sequence"/>
</dbReference>
<evidence type="ECO:0000256" key="1">
    <source>
        <dbReference type="ARBA" id="ARBA00022737"/>
    </source>
</evidence>
<reference evidence="4 5" key="1">
    <citation type="submission" date="2023-05" db="EMBL/GenBank/DDBJ databases">
        <title>B98-5 Cell Line De Novo Hybrid Assembly: An Optical Mapping Approach.</title>
        <authorList>
            <person name="Kananen K."/>
            <person name="Auerbach J.A."/>
            <person name="Kautto E."/>
            <person name="Blachly J.S."/>
        </authorList>
    </citation>
    <scope>NUCLEOTIDE SEQUENCE [LARGE SCALE GENOMIC DNA]</scope>
    <source>
        <strain evidence="4">B95-8</strain>
        <tissue evidence="4">Cell line</tissue>
    </source>
</reference>
<dbReference type="PANTHER" id="PTHR44227:SF3">
    <property type="entry name" value="PROTEIN O-MANNOSYL-TRANSFERASE TMTC4"/>
    <property type="match status" value="1"/>
</dbReference>